<protein>
    <submittedName>
        <fullName evidence="1">Uncharacterized protein</fullName>
    </submittedName>
</protein>
<accession>A0ACB7YRV7</accession>
<reference evidence="1 2" key="1">
    <citation type="journal article" date="2021" name="Hortic Res">
        <title>High-quality reference genome and annotation aids understanding of berry development for evergreen blueberry (Vaccinium darrowii).</title>
        <authorList>
            <person name="Yu J."/>
            <person name="Hulse-Kemp A.M."/>
            <person name="Babiker E."/>
            <person name="Staton M."/>
        </authorList>
    </citation>
    <scope>NUCLEOTIDE SEQUENCE [LARGE SCALE GENOMIC DNA]</scope>
    <source>
        <strain evidence="2">cv. NJ 8807/NJ 8810</strain>
        <tissue evidence="1">Young leaf</tissue>
    </source>
</reference>
<sequence length="962" mass="107363">MIGPMAKASDLSSRERVQRLYAKNVELENKRRKAVHARIPSDPNAWQQMRENYEAIILEDSAFSEQHEIEYALWQLHYRRIDELRGHLSAALASAGSTTSQNGKGPTRPGPDRITKIRSQFKTFLSEASGYYHDIMLKIRAKCGLPLGYDQENQILSQDGNISAEMKRGLISCHRCLIYLGDLARYKGLYGEAESKARDFAAASSYYMQASSLWPSNGNPHHQLAILALYSGDELVAIYRYFRSLAVDYPFTTARDNLIIAFEKNRQSYSQLPGDAKASVKTVPARVTTKRRGKVDTSVQNASRAEANLVKERAPVTFKNFSIRFVRLNGILFSRTSLETFEEVYSIVRGDLLHLLASGPNEEYTFGSDAAECRLVIVRLVAILIFSVHNVNRETENQSYAEILQRSLLLQNVFTAIFDFMGLFLERCAQLNDPSTSYLLPGIMVFVEWLACRQDIAVGSEEDEKQASARSFFWNHFVSFLNKLLSSGFSSINVDGDETCFSNMSRYDEGETANRLALFEDVELRGFLPLLPAQLILDFSTKYQFGSDGGNKGKSARVQRIIAAGKALTNVIHVGQQSLYFDSKSKRFVLGIEPQMSDDYSLSGSWDIPRVSGLGQEIPAESQLNLGPLSGIEKEEEDEVIVFKPVLYEKNPDGVASKLTSSQVLGSSVSNSSRVADVESHNGTVVSVPNDGFHLQDAYNTCSRQPTSLSNIPLPYFPPKASMWLGEQVSADEQLSKLSLSDNGFPMKLELQHHLIPQQSFNPNATNNYPDTVLPHKFDSILPLEQGVDRLSMKPSPMMPAVIRKNPVSRPVRRAGPPPGFNSVPTKLVDESSLSGVTLKNANAPVDDYRWLDGYQFTSSANQGIGINNDSINQSARNGYHHPVSKINSSLGMVSFPFPGKQMPTFEVQAGKQKGQNEYQFLESLSLHQTQQQQLQTGNQQSFFALPEQYQGQTFLEDGFFE</sequence>
<comment type="caution">
    <text evidence="1">The sequence shown here is derived from an EMBL/GenBank/DDBJ whole genome shotgun (WGS) entry which is preliminary data.</text>
</comment>
<keyword evidence="2" id="KW-1185">Reference proteome</keyword>
<dbReference type="EMBL" id="CM037161">
    <property type="protein sequence ID" value="KAH7855958.1"/>
    <property type="molecule type" value="Genomic_DNA"/>
</dbReference>
<organism evidence="1 2">
    <name type="scientific">Vaccinium darrowii</name>
    <dbReference type="NCBI Taxonomy" id="229202"/>
    <lineage>
        <taxon>Eukaryota</taxon>
        <taxon>Viridiplantae</taxon>
        <taxon>Streptophyta</taxon>
        <taxon>Embryophyta</taxon>
        <taxon>Tracheophyta</taxon>
        <taxon>Spermatophyta</taxon>
        <taxon>Magnoliopsida</taxon>
        <taxon>eudicotyledons</taxon>
        <taxon>Gunneridae</taxon>
        <taxon>Pentapetalae</taxon>
        <taxon>asterids</taxon>
        <taxon>Ericales</taxon>
        <taxon>Ericaceae</taxon>
        <taxon>Vaccinioideae</taxon>
        <taxon>Vaccinieae</taxon>
        <taxon>Vaccinium</taxon>
    </lineage>
</organism>
<gene>
    <name evidence="1" type="ORF">Vadar_031009</name>
</gene>
<dbReference type="Proteomes" id="UP000828048">
    <property type="component" value="Chromosome 11"/>
</dbReference>
<proteinExistence type="predicted"/>
<evidence type="ECO:0000313" key="1">
    <source>
        <dbReference type="EMBL" id="KAH7855958.1"/>
    </source>
</evidence>
<evidence type="ECO:0000313" key="2">
    <source>
        <dbReference type="Proteomes" id="UP000828048"/>
    </source>
</evidence>
<name>A0ACB7YRV7_9ERIC</name>